<evidence type="ECO:0000313" key="1">
    <source>
        <dbReference type="EMBL" id="OQD83901.1"/>
    </source>
</evidence>
<name>A0A1V6Q3U5_9EURO</name>
<dbReference type="AlphaFoldDB" id="A0A1V6Q3U5"/>
<comment type="caution">
    <text evidence="1">The sequence shown here is derived from an EMBL/GenBank/DDBJ whole genome shotgun (WGS) entry which is preliminary data.</text>
</comment>
<gene>
    <name evidence="1" type="ORF">PENANT_c015G09805</name>
</gene>
<dbReference type="EMBL" id="MDYN01000015">
    <property type="protein sequence ID" value="OQD83901.1"/>
    <property type="molecule type" value="Genomic_DNA"/>
</dbReference>
<keyword evidence="2" id="KW-1185">Reference proteome</keyword>
<evidence type="ECO:0000313" key="2">
    <source>
        <dbReference type="Proteomes" id="UP000191672"/>
    </source>
</evidence>
<sequence length="280" mass="32173">MARPNPKRDKKKKFSWVNVLETLYDDLPQDYSIQWASGVDDILKDFKRGSILRKHPVTFDRAMRVSDLAVVEHGVRYIHRKSDITKDLLSDSSDSNVYRTVKIEGLRQHIEAKDILSYVRGGVVFSAAVYDTVSLIGSYTAIIIFVEEQGAVNFLDRVRRQGYFIPLETVYVTQITTPTYPILRSLHDLIHNKDRRRTLVFNDCEETTDTVKTLKTGIHRFLCKIDRIDRFEAFGENDPTGLLSVRFVSIAAAIDIQVLLKRHPNFHKYSPTFGIDPCAH</sequence>
<protein>
    <submittedName>
        <fullName evidence="1">Uncharacterized protein</fullName>
    </submittedName>
</protein>
<proteinExistence type="predicted"/>
<accession>A0A1V6Q3U5</accession>
<reference evidence="2" key="1">
    <citation type="journal article" date="2017" name="Nat. Microbiol.">
        <title>Global analysis of biosynthetic gene clusters reveals vast potential of secondary metabolite production in Penicillium species.</title>
        <authorList>
            <person name="Nielsen J.C."/>
            <person name="Grijseels S."/>
            <person name="Prigent S."/>
            <person name="Ji B."/>
            <person name="Dainat J."/>
            <person name="Nielsen K.F."/>
            <person name="Frisvad J.C."/>
            <person name="Workman M."/>
            <person name="Nielsen J."/>
        </authorList>
    </citation>
    <scope>NUCLEOTIDE SEQUENCE [LARGE SCALE GENOMIC DNA]</scope>
    <source>
        <strain evidence="2">IBT 31811</strain>
    </source>
</reference>
<organism evidence="1 2">
    <name type="scientific">Penicillium antarcticum</name>
    <dbReference type="NCBI Taxonomy" id="416450"/>
    <lineage>
        <taxon>Eukaryota</taxon>
        <taxon>Fungi</taxon>
        <taxon>Dikarya</taxon>
        <taxon>Ascomycota</taxon>
        <taxon>Pezizomycotina</taxon>
        <taxon>Eurotiomycetes</taxon>
        <taxon>Eurotiomycetidae</taxon>
        <taxon>Eurotiales</taxon>
        <taxon>Aspergillaceae</taxon>
        <taxon>Penicillium</taxon>
    </lineage>
</organism>
<dbReference type="Proteomes" id="UP000191672">
    <property type="component" value="Unassembled WGS sequence"/>
</dbReference>